<dbReference type="EMBL" id="JAWWNJ010000019">
    <property type="protein sequence ID" value="KAK7036208.1"/>
    <property type="molecule type" value="Genomic_DNA"/>
</dbReference>
<sequence>MQEGNVSESPKDAALSTPELCDLIVGFLKQSKWDLRACALVSSSFTSAVQRYLFADIIFNRGTLEIDDVSFMDRYNEVKVCIRFCEVLKGSPHLLPLIRRMRVSLESEALESLSAFEFPNLRDVVFHRRIAGAASEKTISFAADIIGSPSIQRVGLLSTWFEDAEAVARLFAKCPPGLATLYVPYISLTDNASVSVGKSFRSPPTDSTPRRVQIKTLRSGGGRDSDTALILQQPSIPFEFSALEELQCRWELSRGLRRILETAKRTLSRLDVDAGYAMGAYNRGEPQPHLLARLTALTDLTLYTSTNALQDMEVLLSNLPPQNRLRSLRLLFTGQNYGQLGSLVQGYMNRARLSWRFDDRQ</sequence>
<evidence type="ECO:0000313" key="2">
    <source>
        <dbReference type="Proteomes" id="UP001362999"/>
    </source>
</evidence>
<name>A0AAW0CBG4_9AGAR</name>
<accession>A0AAW0CBG4</accession>
<protein>
    <recommendedName>
        <fullName evidence="3">F-box domain-containing protein</fullName>
    </recommendedName>
</protein>
<keyword evidence="2" id="KW-1185">Reference proteome</keyword>
<organism evidence="1 2">
    <name type="scientific">Favolaschia claudopus</name>
    <dbReference type="NCBI Taxonomy" id="2862362"/>
    <lineage>
        <taxon>Eukaryota</taxon>
        <taxon>Fungi</taxon>
        <taxon>Dikarya</taxon>
        <taxon>Basidiomycota</taxon>
        <taxon>Agaricomycotina</taxon>
        <taxon>Agaricomycetes</taxon>
        <taxon>Agaricomycetidae</taxon>
        <taxon>Agaricales</taxon>
        <taxon>Marasmiineae</taxon>
        <taxon>Mycenaceae</taxon>
        <taxon>Favolaschia</taxon>
    </lineage>
</organism>
<gene>
    <name evidence="1" type="ORF">R3P38DRAFT_3312066</name>
</gene>
<proteinExistence type="predicted"/>
<evidence type="ECO:0000313" key="1">
    <source>
        <dbReference type="EMBL" id="KAK7036208.1"/>
    </source>
</evidence>
<dbReference type="Proteomes" id="UP001362999">
    <property type="component" value="Unassembled WGS sequence"/>
</dbReference>
<comment type="caution">
    <text evidence="1">The sequence shown here is derived from an EMBL/GenBank/DDBJ whole genome shotgun (WGS) entry which is preliminary data.</text>
</comment>
<reference evidence="1 2" key="1">
    <citation type="journal article" date="2024" name="J Genomics">
        <title>Draft genome sequencing and assembly of Favolaschia claudopus CIRM-BRFM 2984 isolated from oak limbs.</title>
        <authorList>
            <person name="Navarro D."/>
            <person name="Drula E."/>
            <person name="Chaduli D."/>
            <person name="Cazenave R."/>
            <person name="Ahrendt S."/>
            <person name="Wang J."/>
            <person name="Lipzen A."/>
            <person name="Daum C."/>
            <person name="Barry K."/>
            <person name="Grigoriev I.V."/>
            <person name="Favel A."/>
            <person name="Rosso M.N."/>
            <person name="Martin F."/>
        </authorList>
    </citation>
    <scope>NUCLEOTIDE SEQUENCE [LARGE SCALE GENOMIC DNA]</scope>
    <source>
        <strain evidence="1 2">CIRM-BRFM 2984</strain>
    </source>
</reference>
<dbReference type="AlphaFoldDB" id="A0AAW0CBG4"/>
<evidence type="ECO:0008006" key="3">
    <source>
        <dbReference type="Google" id="ProtNLM"/>
    </source>
</evidence>